<organism evidence="5 7">
    <name type="scientific">Paramecium tetraurelia</name>
    <dbReference type="NCBI Taxonomy" id="5888"/>
    <lineage>
        <taxon>Eukaryota</taxon>
        <taxon>Sar</taxon>
        <taxon>Alveolata</taxon>
        <taxon>Ciliophora</taxon>
        <taxon>Intramacronucleata</taxon>
        <taxon>Oligohymenophorea</taxon>
        <taxon>Peniculida</taxon>
        <taxon>Parameciidae</taxon>
        <taxon>Paramecium</taxon>
    </lineage>
</organism>
<dbReference type="Proteomes" id="UP000000600">
    <property type="component" value="Unassembled WGS sequence"/>
</dbReference>
<evidence type="ECO:0000313" key="5">
    <source>
        <dbReference type="EMBL" id="CAK62705.1"/>
    </source>
</evidence>
<comment type="subcellular location">
    <subcellularLocation>
        <location evidence="1">Endosome</location>
    </subcellularLocation>
</comment>
<dbReference type="RefSeq" id="XP_001430103.1">
    <property type="nucleotide sequence ID" value="XM_001430066.1"/>
</dbReference>
<dbReference type="InterPro" id="IPR038358">
    <property type="entry name" value="VPS28_N_sf"/>
</dbReference>
<reference evidence="5" key="2">
    <citation type="submission" date="2006-03" db="EMBL/GenBank/DDBJ databases">
        <authorList>
            <consortium name="Genoscope"/>
        </authorList>
    </citation>
    <scope>NUCLEOTIDE SEQUENCE</scope>
    <source>
        <strain evidence="5">Stock d4-2</strain>
    </source>
</reference>
<accession>A0BVY8</accession>
<dbReference type="SUPFAM" id="SSF140111">
    <property type="entry name" value="Endosomal sorting complex assembly domain"/>
    <property type="match status" value="1"/>
</dbReference>
<dbReference type="KEGG" id="ptm:GSPATT00038770001"/>
<dbReference type="GO" id="GO:0032509">
    <property type="term" value="P:endosome transport via multivesicular body sorting pathway"/>
    <property type="evidence" value="ECO:0007669"/>
    <property type="project" value="InterPro"/>
</dbReference>
<dbReference type="RefSeq" id="XP_001439898.1">
    <property type="nucleotide sequence ID" value="XM_001439861.1"/>
</dbReference>
<keyword evidence="3" id="KW-0967">Endosome</keyword>
<dbReference type="HOGENOM" id="CLU_1285468_0_0_1"/>
<dbReference type="GO" id="GO:0015031">
    <property type="term" value="P:protein transport"/>
    <property type="evidence" value="ECO:0007669"/>
    <property type="project" value="UniProtKB-KW"/>
</dbReference>
<sequence>MNQPQTRQVQKLTIDDKQKFELQKEIFITIRLIDMVEKCAQLADDKITPEKHSQEITKLIERYKNFTSKIDKYDLNQFIKEYGLEDCKFGIDRINKGPPQIKQGNRIQLVVDLMQRFYLMQDIILENKDNPKTQVFKPIVDQLIMLLIRAKTELPPYKSYLEDLQQLQYQFLIVFSSKQHLENQIIGVIPEEEFQKFESIIDLAQQSFMTSHSQQ</sequence>
<dbReference type="EMBL" id="CT868020">
    <property type="protein sequence ID" value="CAK62705.1"/>
    <property type="molecule type" value="Genomic_DNA"/>
</dbReference>
<dbReference type="EMBL" id="CT868125">
    <property type="protein sequence ID" value="CAK72501.1"/>
    <property type="molecule type" value="Genomic_DNA"/>
</dbReference>
<keyword evidence="2" id="KW-0813">Transport</keyword>
<dbReference type="OrthoDB" id="285902at2759"/>
<dbReference type="KEGG" id="ptm:GSPATT00032557001"/>
<evidence type="ECO:0000256" key="4">
    <source>
        <dbReference type="ARBA" id="ARBA00022927"/>
    </source>
</evidence>
<dbReference type="InterPro" id="IPR037202">
    <property type="entry name" value="ESCRT_assembly_dom"/>
</dbReference>
<evidence type="ECO:0000256" key="3">
    <source>
        <dbReference type="ARBA" id="ARBA00022753"/>
    </source>
</evidence>
<dbReference type="GeneID" id="5015887"/>
<dbReference type="InParanoid" id="A0BVY8"/>
<name>A0BVY8_PARTE</name>
<dbReference type="Pfam" id="PF03997">
    <property type="entry name" value="VPS28"/>
    <property type="match status" value="1"/>
</dbReference>
<dbReference type="AlphaFoldDB" id="A0BVY8"/>
<reference evidence="5 7" key="1">
    <citation type="journal article" date="2006" name="Nature">
        <title>Global trends of whole-genome duplications revealed by the ciliate Paramecium tetraurelia.</title>
        <authorList>
            <consortium name="Genoscope"/>
            <person name="Aury J.-M."/>
            <person name="Jaillon O."/>
            <person name="Duret L."/>
            <person name="Noel B."/>
            <person name="Jubin C."/>
            <person name="Porcel B.M."/>
            <person name="Segurens B."/>
            <person name="Daubin V."/>
            <person name="Anthouard V."/>
            <person name="Aiach N."/>
            <person name="Arnaiz O."/>
            <person name="Billaut A."/>
            <person name="Beisson J."/>
            <person name="Blanc I."/>
            <person name="Bouhouche K."/>
            <person name="Camara F."/>
            <person name="Duharcourt S."/>
            <person name="Guigo R."/>
            <person name="Gogendeau D."/>
            <person name="Katinka M."/>
            <person name="Keller A.-M."/>
            <person name="Kissmehl R."/>
            <person name="Klotz C."/>
            <person name="Koll F."/>
            <person name="Le Moue A."/>
            <person name="Lepere C."/>
            <person name="Malinsky S."/>
            <person name="Nowacki M."/>
            <person name="Nowak J.K."/>
            <person name="Plattner H."/>
            <person name="Poulain J."/>
            <person name="Ruiz F."/>
            <person name="Serrano V."/>
            <person name="Zagulski M."/>
            <person name="Dessen P."/>
            <person name="Betermier M."/>
            <person name="Weissenbach J."/>
            <person name="Scarpelli C."/>
            <person name="Schachter V."/>
            <person name="Sperling L."/>
            <person name="Meyer E."/>
            <person name="Cohen J."/>
            <person name="Wincker P."/>
        </authorList>
    </citation>
    <scope>NUCLEOTIDE SEQUENCE [LARGE SCALE GENOMIC DNA]</scope>
    <source>
        <strain evidence="5 7">Stock d4-2</strain>
    </source>
</reference>
<proteinExistence type="predicted"/>
<dbReference type="Gene3D" id="1.20.1440.200">
    <property type="match status" value="1"/>
</dbReference>
<keyword evidence="7" id="KW-1185">Reference proteome</keyword>
<keyword evidence="4" id="KW-0653">Protein transport</keyword>
<evidence type="ECO:0000256" key="2">
    <source>
        <dbReference type="ARBA" id="ARBA00022448"/>
    </source>
</evidence>
<protein>
    <submittedName>
        <fullName evidence="5">Chromosome undetermined scaffold_130, whole genome shotgun sequence</fullName>
    </submittedName>
    <submittedName>
        <fullName evidence="6">Chromosome undetermined scaffold_225, whole genome shotgun sequence</fullName>
    </submittedName>
</protein>
<dbReference type="InterPro" id="IPR007143">
    <property type="entry name" value="Vps28"/>
</dbReference>
<dbReference type="OMA" id="YQFLIVF"/>
<evidence type="ECO:0000256" key="1">
    <source>
        <dbReference type="ARBA" id="ARBA00004177"/>
    </source>
</evidence>
<evidence type="ECO:0000313" key="6">
    <source>
        <dbReference type="EMBL" id="CAK72501.1"/>
    </source>
</evidence>
<gene>
    <name evidence="5" type="ORF">GSPATT00032557001</name>
    <name evidence="6" type="ORF">GSPATT00038770001</name>
</gene>
<evidence type="ECO:0000313" key="7">
    <source>
        <dbReference type="Proteomes" id="UP000000600"/>
    </source>
</evidence>
<dbReference type="GeneID" id="5025682"/>
<dbReference type="GO" id="GO:0000813">
    <property type="term" value="C:ESCRT I complex"/>
    <property type="evidence" value="ECO:0007669"/>
    <property type="project" value="InterPro"/>
</dbReference>